<dbReference type="AlphaFoldDB" id="A0A0G0FYQ5"/>
<dbReference type="SUPFAM" id="SSF75169">
    <property type="entry name" value="DsrEFH-like"/>
    <property type="match status" value="1"/>
</dbReference>
<comment type="caution">
    <text evidence="1">The sequence shown here is derived from an EMBL/GenBank/DDBJ whole genome shotgun (WGS) entry which is preliminary data.</text>
</comment>
<accession>A0A0G0FYQ5</accession>
<dbReference type="EMBL" id="LBSV01000019">
    <property type="protein sequence ID" value="KKQ24078.1"/>
    <property type="molecule type" value="Genomic_DNA"/>
</dbReference>
<dbReference type="InterPro" id="IPR027396">
    <property type="entry name" value="DsrEFH-like"/>
</dbReference>
<dbReference type="Pfam" id="PF02635">
    <property type="entry name" value="DsrE"/>
    <property type="match status" value="1"/>
</dbReference>
<name>A0A0G0FYQ5_9BACT</name>
<protein>
    <submittedName>
        <fullName evidence="1">Uncharacterized protein</fullName>
    </submittedName>
</protein>
<reference evidence="1 2" key="1">
    <citation type="journal article" date="2015" name="Nature">
        <title>rRNA introns, odd ribosomes, and small enigmatic genomes across a large radiation of phyla.</title>
        <authorList>
            <person name="Brown C.T."/>
            <person name="Hug L.A."/>
            <person name="Thomas B.C."/>
            <person name="Sharon I."/>
            <person name="Castelle C.J."/>
            <person name="Singh A."/>
            <person name="Wilkins M.J."/>
            <person name="Williams K.H."/>
            <person name="Banfield J.F."/>
        </authorList>
    </citation>
    <scope>NUCLEOTIDE SEQUENCE [LARGE SCALE GENOMIC DNA]</scope>
</reference>
<evidence type="ECO:0000313" key="2">
    <source>
        <dbReference type="Proteomes" id="UP000034917"/>
    </source>
</evidence>
<dbReference type="Gene3D" id="3.40.1260.10">
    <property type="entry name" value="DsrEFH-like"/>
    <property type="match status" value="1"/>
</dbReference>
<evidence type="ECO:0000313" key="1">
    <source>
        <dbReference type="EMBL" id="KKQ24078.1"/>
    </source>
</evidence>
<dbReference type="Proteomes" id="UP000034917">
    <property type="component" value="Unassembled WGS sequence"/>
</dbReference>
<proteinExistence type="predicted"/>
<organism evidence="1 2">
    <name type="scientific">Candidatus Roizmanbacteria bacterium GW2011_GWC2_37_13</name>
    <dbReference type="NCBI Taxonomy" id="1618486"/>
    <lineage>
        <taxon>Bacteria</taxon>
        <taxon>Candidatus Roizmaniibacteriota</taxon>
    </lineage>
</organism>
<dbReference type="InterPro" id="IPR003787">
    <property type="entry name" value="Sulphur_relay_DsrE/F-like"/>
</dbReference>
<gene>
    <name evidence="1" type="ORF">US40_C0019G0004</name>
</gene>
<sequence length="107" mass="11901">MKLGIIISQNNPETVWNAFRLANLALNKGDTVSIFLTGKGVEYERLSSPKFNIKEQVKKFLQSENAKIAACGTCLTIRKQNSSQECPAGGIEDLYSLIINYDKVITF</sequence>